<evidence type="ECO:0000259" key="2">
    <source>
        <dbReference type="PROSITE" id="PS50206"/>
    </source>
</evidence>
<dbReference type="EMBL" id="BSXU01011154">
    <property type="protein sequence ID" value="GME74140.1"/>
    <property type="molecule type" value="Genomic_DNA"/>
</dbReference>
<protein>
    <submittedName>
        <fullName evidence="3">Unnamed protein product</fullName>
    </submittedName>
</protein>
<dbReference type="PROSITE" id="PS50206">
    <property type="entry name" value="RHODANESE_3"/>
    <property type="match status" value="1"/>
</dbReference>
<feature type="region of interest" description="Disordered" evidence="1">
    <location>
        <begin position="248"/>
        <end position="331"/>
    </location>
</feature>
<accession>A0A9W6T2I6</accession>
<feature type="compositionally biased region" description="Polar residues" evidence="1">
    <location>
        <begin position="297"/>
        <end position="317"/>
    </location>
</feature>
<proteinExistence type="predicted"/>
<organism evidence="3 4">
    <name type="scientific">Ambrosiozyma monospora</name>
    <name type="common">Yeast</name>
    <name type="synonym">Endomycopsis monosporus</name>
    <dbReference type="NCBI Taxonomy" id="43982"/>
    <lineage>
        <taxon>Eukaryota</taxon>
        <taxon>Fungi</taxon>
        <taxon>Dikarya</taxon>
        <taxon>Ascomycota</taxon>
        <taxon>Saccharomycotina</taxon>
        <taxon>Pichiomycetes</taxon>
        <taxon>Pichiales</taxon>
        <taxon>Pichiaceae</taxon>
        <taxon>Ambrosiozyma</taxon>
    </lineage>
</organism>
<reference evidence="3" key="1">
    <citation type="submission" date="2023-04" db="EMBL/GenBank/DDBJ databases">
        <title>Ambrosiozyma monospora NBRC 1965.</title>
        <authorList>
            <person name="Ichikawa N."/>
            <person name="Sato H."/>
            <person name="Tonouchi N."/>
        </authorList>
    </citation>
    <scope>NUCLEOTIDE SEQUENCE</scope>
    <source>
        <strain evidence="3">NBRC 1965</strain>
    </source>
</reference>
<keyword evidence="4" id="KW-1185">Reference proteome</keyword>
<dbReference type="Gene3D" id="3.40.250.10">
    <property type="entry name" value="Rhodanese-like domain"/>
    <property type="match status" value="1"/>
</dbReference>
<sequence length="331" mass="34900">MGTPTGQTAFSRVNGTPSNGYGYGRSMYTLPDCCGFVDSLKLSSLIHSSNSNTNSSLSISSSTLDSSSSSSSDNIPETANLPSLLIIDTRPFHEYRNGHIKGAINLCLPSTLLKRKSFGLFKCIQEFTDFDKLLMERYLGLVENDDGSLALDSSLDDENVAPLPLLVLYDGKSDGSVNGNGNVGWGLCCLAEKFVGSDDVPGWGKGKSKGKGNGEELDQDQGMFVLNGGFQEFIKSYPALVESGCSSISSTSDSDSSTSTSSSSNSSSHNHPTITVSSPSSASSSGASSLLQSQSPFGTSFPPSSLKSRSQCQSPIVSTHLKSKKKSTHMN</sequence>
<feature type="domain" description="Rhodanese" evidence="2">
    <location>
        <begin position="80"/>
        <end position="242"/>
    </location>
</feature>
<dbReference type="SUPFAM" id="SSF52821">
    <property type="entry name" value="Rhodanese/Cell cycle control phosphatase"/>
    <property type="match status" value="1"/>
</dbReference>
<dbReference type="OrthoDB" id="6058203at2759"/>
<feature type="compositionally biased region" description="Low complexity" evidence="1">
    <location>
        <begin position="50"/>
        <end position="74"/>
    </location>
</feature>
<dbReference type="Pfam" id="PF00581">
    <property type="entry name" value="Rhodanese"/>
    <property type="match status" value="1"/>
</dbReference>
<dbReference type="InterPro" id="IPR001763">
    <property type="entry name" value="Rhodanese-like_dom"/>
</dbReference>
<dbReference type="AlphaFoldDB" id="A0A9W6T2I6"/>
<evidence type="ECO:0000256" key="1">
    <source>
        <dbReference type="SAM" id="MobiDB-lite"/>
    </source>
</evidence>
<feature type="compositionally biased region" description="Basic residues" evidence="1">
    <location>
        <begin position="321"/>
        <end position="331"/>
    </location>
</feature>
<evidence type="ECO:0000313" key="3">
    <source>
        <dbReference type="EMBL" id="GME74140.1"/>
    </source>
</evidence>
<evidence type="ECO:0000313" key="4">
    <source>
        <dbReference type="Proteomes" id="UP001165063"/>
    </source>
</evidence>
<gene>
    <name evidence="3" type="ORF">Amon01_000943800</name>
</gene>
<comment type="caution">
    <text evidence="3">The sequence shown here is derived from an EMBL/GenBank/DDBJ whole genome shotgun (WGS) entry which is preliminary data.</text>
</comment>
<feature type="compositionally biased region" description="Low complexity" evidence="1">
    <location>
        <begin position="248"/>
        <end position="296"/>
    </location>
</feature>
<dbReference type="SMART" id="SM00450">
    <property type="entry name" value="RHOD"/>
    <property type="match status" value="1"/>
</dbReference>
<dbReference type="Proteomes" id="UP001165063">
    <property type="component" value="Unassembled WGS sequence"/>
</dbReference>
<dbReference type="InterPro" id="IPR036873">
    <property type="entry name" value="Rhodanese-like_dom_sf"/>
</dbReference>
<name>A0A9W6T2I6_AMBMO</name>
<feature type="region of interest" description="Disordered" evidence="1">
    <location>
        <begin position="50"/>
        <end position="75"/>
    </location>
</feature>